<evidence type="ECO:0000256" key="1">
    <source>
        <dbReference type="ARBA" id="ARBA00004651"/>
    </source>
</evidence>
<dbReference type="PANTHER" id="PTHR10590">
    <property type="entry name" value="SODIUM/NUCLEOSIDE COTRANSPORTER"/>
    <property type="match status" value="1"/>
</dbReference>
<reference evidence="11 12" key="1">
    <citation type="submission" date="2015-09" db="EMBL/GenBank/DDBJ databases">
        <authorList>
            <consortium name="Pathogen Informatics"/>
        </authorList>
    </citation>
    <scope>NUCLEOTIDE SEQUENCE [LARGE SCALE GENOMIC DNA]</scope>
    <source>
        <strain evidence="11 12">2789STDY5608866</strain>
    </source>
</reference>
<dbReference type="InterPro" id="IPR011657">
    <property type="entry name" value="CNT_C_dom"/>
</dbReference>
<feature type="transmembrane region" description="Helical" evidence="7">
    <location>
        <begin position="168"/>
        <end position="190"/>
    </location>
</feature>
<dbReference type="InterPro" id="IPR008276">
    <property type="entry name" value="C_nuclsd_transpt"/>
</dbReference>
<dbReference type="PANTHER" id="PTHR10590:SF4">
    <property type="entry name" value="SOLUTE CARRIER FAMILY 28 MEMBER 3"/>
    <property type="match status" value="1"/>
</dbReference>
<keyword evidence="3" id="KW-1003">Cell membrane</keyword>
<evidence type="ECO:0000256" key="2">
    <source>
        <dbReference type="ARBA" id="ARBA00009033"/>
    </source>
</evidence>
<sequence length="400" mass="41995">MKAFLNLLGIVVVIGLIFLISWDRKNIRWKAVGKAIIAQFVIAILLVKVPVGKMVVSAISDGVTAVINCGQNGLSFVFGSLADSSASTGSIFIVQTLGNIIFVSALVSLLYYLGILGFVVKWIGKAVGKLMGTTEVESFVAVANMFLGQTDSPILVSKYIGNLTDSEILVILVSGMGSMSVSILGGYHALGIPMEYLLIASALVPVGSILVAKMLLPQTEPVQSITDVKMDNKGNNANVIDAIAEGAGTGMQMVIAIAASLVGIIGIVAVINMILGFAGISLEQIFSYVFAPFGFLMGLDTNQVLMEGAFLGNKLIVNEFVAFQDLGKILSTLDYRTGIVCSISLCGFANLSSLGICVSGIAVLCPEKKSTLSRLVFRAMLGGVFVSILSAMIVGLITLF</sequence>
<dbReference type="AlphaFoldDB" id="A0A174CXR1"/>
<dbReference type="Pfam" id="PF01773">
    <property type="entry name" value="Nucleos_tra2_N"/>
    <property type="match status" value="1"/>
</dbReference>
<keyword evidence="6 7" id="KW-0472">Membrane</keyword>
<evidence type="ECO:0000256" key="3">
    <source>
        <dbReference type="ARBA" id="ARBA00022475"/>
    </source>
</evidence>
<evidence type="ECO:0000256" key="7">
    <source>
        <dbReference type="SAM" id="Phobius"/>
    </source>
</evidence>
<feature type="domain" description="Concentrative nucleoside transporter C-terminal" evidence="9">
    <location>
        <begin position="196"/>
        <end position="395"/>
    </location>
</feature>
<organism evidence="11 12">
    <name type="scientific">Dorea longicatena</name>
    <dbReference type="NCBI Taxonomy" id="88431"/>
    <lineage>
        <taxon>Bacteria</taxon>
        <taxon>Bacillati</taxon>
        <taxon>Bacillota</taxon>
        <taxon>Clostridia</taxon>
        <taxon>Lachnospirales</taxon>
        <taxon>Lachnospiraceae</taxon>
        <taxon>Dorea</taxon>
    </lineage>
</organism>
<feature type="transmembrane region" description="Helical" evidence="7">
    <location>
        <begin position="337"/>
        <end position="363"/>
    </location>
</feature>
<evidence type="ECO:0000259" key="9">
    <source>
        <dbReference type="Pfam" id="PF07662"/>
    </source>
</evidence>
<feature type="transmembrane region" description="Helical" evidence="7">
    <location>
        <begin position="375"/>
        <end position="399"/>
    </location>
</feature>
<feature type="transmembrane region" description="Helical" evidence="7">
    <location>
        <begin position="6"/>
        <end position="22"/>
    </location>
</feature>
<dbReference type="Proteomes" id="UP000095439">
    <property type="component" value="Unassembled WGS sequence"/>
</dbReference>
<evidence type="ECO:0000256" key="4">
    <source>
        <dbReference type="ARBA" id="ARBA00022692"/>
    </source>
</evidence>
<comment type="similarity">
    <text evidence="2">Belongs to the concentrative nucleoside transporter (CNT) (TC 2.A.41) family.</text>
</comment>
<feature type="transmembrane region" description="Helical" evidence="7">
    <location>
        <begin position="196"/>
        <end position="216"/>
    </location>
</feature>
<dbReference type="Pfam" id="PF07662">
    <property type="entry name" value="Nucleos_tra2_C"/>
    <property type="match status" value="1"/>
</dbReference>
<gene>
    <name evidence="11" type="primary">nupX</name>
    <name evidence="11" type="ORF">ERS852423_02498</name>
</gene>
<dbReference type="InterPro" id="IPR011642">
    <property type="entry name" value="Gate_dom"/>
</dbReference>
<protein>
    <submittedName>
        <fullName evidence="11">Nucleoside permease nupX</fullName>
    </submittedName>
</protein>
<keyword evidence="4 7" id="KW-0812">Transmembrane</keyword>
<dbReference type="EMBL" id="CYYY01000014">
    <property type="protein sequence ID" value="CUO17943.1"/>
    <property type="molecule type" value="Genomic_DNA"/>
</dbReference>
<feature type="domain" description="Concentrative nucleoside transporter N-terminal" evidence="8">
    <location>
        <begin position="8"/>
        <end position="81"/>
    </location>
</feature>
<keyword evidence="5 7" id="KW-1133">Transmembrane helix</keyword>
<feature type="domain" description="Nucleoside transporter/FeoB GTPase Gate" evidence="10">
    <location>
        <begin position="94"/>
        <end position="189"/>
    </location>
</feature>
<evidence type="ECO:0000256" key="6">
    <source>
        <dbReference type="ARBA" id="ARBA00023136"/>
    </source>
</evidence>
<feature type="transmembrane region" description="Helical" evidence="7">
    <location>
        <begin position="254"/>
        <end position="280"/>
    </location>
</feature>
<dbReference type="GO" id="GO:0005886">
    <property type="term" value="C:plasma membrane"/>
    <property type="evidence" value="ECO:0007669"/>
    <property type="project" value="UniProtKB-SubCell"/>
</dbReference>
<evidence type="ECO:0000259" key="8">
    <source>
        <dbReference type="Pfam" id="PF01773"/>
    </source>
</evidence>
<dbReference type="Pfam" id="PF07670">
    <property type="entry name" value="Gate"/>
    <property type="match status" value="1"/>
</dbReference>
<feature type="transmembrane region" description="Helical" evidence="7">
    <location>
        <begin position="31"/>
        <end position="51"/>
    </location>
</feature>
<accession>A0A174CXR1</accession>
<proteinExistence type="inferred from homology"/>
<feature type="transmembrane region" description="Helical" evidence="7">
    <location>
        <begin position="100"/>
        <end position="123"/>
    </location>
</feature>
<comment type="subcellular location">
    <subcellularLocation>
        <location evidence="1">Cell membrane</location>
        <topology evidence="1">Multi-pass membrane protein</topology>
    </subcellularLocation>
</comment>
<name>A0A174CXR1_9FIRM</name>
<evidence type="ECO:0000256" key="5">
    <source>
        <dbReference type="ARBA" id="ARBA00022989"/>
    </source>
</evidence>
<evidence type="ECO:0000259" key="10">
    <source>
        <dbReference type="Pfam" id="PF07670"/>
    </source>
</evidence>
<dbReference type="RefSeq" id="WP_055182098.1">
    <property type="nucleotide sequence ID" value="NZ_CABIWY010000014.1"/>
</dbReference>
<dbReference type="GO" id="GO:0005337">
    <property type="term" value="F:nucleoside transmembrane transporter activity"/>
    <property type="evidence" value="ECO:0007669"/>
    <property type="project" value="InterPro"/>
</dbReference>
<evidence type="ECO:0000313" key="11">
    <source>
        <dbReference type="EMBL" id="CUO17943.1"/>
    </source>
</evidence>
<dbReference type="GO" id="GO:0015293">
    <property type="term" value="F:symporter activity"/>
    <property type="evidence" value="ECO:0007669"/>
    <property type="project" value="TreeGrafter"/>
</dbReference>
<dbReference type="InterPro" id="IPR002668">
    <property type="entry name" value="CNT_N_dom"/>
</dbReference>
<evidence type="ECO:0000313" key="12">
    <source>
        <dbReference type="Proteomes" id="UP000095439"/>
    </source>
</evidence>